<organism evidence="1 2">
    <name type="scientific">Polychaeton citri CBS 116435</name>
    <dbReference type="NCBI Taxonomy" id="1314669"/>
    <lineage>
        <taxon>Eukaryota</taxon>
        <taxon>Fungi</taxon>
        <taxon>Dikarya</taxon>
        <taxon>Ascomycota</taxon>
        <taxon>Pezizomycotina</taxon>
        <taxon>Dothideomycetes</taxon>
        <taxon>Dothideomycetidae</taxon>
        <taxon>Capnodiales</taxon>
        <taxon>Capnodiaceae</taxon>
        <taxon>Polychaeton</taxon>
    </lineage>
</organism>
<sequence>MVTKETYHLSPTPLIPNSPYPLIHYRNLLADPSSRRLSTINALYAGNGWQTQWIFRYGATQRAHYHSATHECMAVLSGTATIRFGAGDTDADMEANTHGAAFEPDCGVEVRAEAGDVFIIPAGVSHKTFDTKGPDGEESVFRLLTPGDGHKLDVAEEDGVSEALDRIQLTGFTMMGAYPVGGVWDFAEGGEHSGKEAAVWSVPRPVRDPVLGDDQDGVCGVWK</sequence>
<dbReference type="SUPFAM" id="SSF51182">
    <property type="entry name" value="RmlC-like cupins"/>
    <property type="match status" value="1"/>
</dbReference>
<accession>A0A9P4QA26</accession>
<reference evidence="1" key="1">
    <citation type="journal article" date="2020" name="Stud. Mycol.">
        <title>101 Dothideomycetes genomes: a test case for predicting lifestyles and emergence of pathogens.</title>
        <authorList>
            <person name="Haridas S."/>
            <person name="Albert R."/>
            <person name="Binder M."/>
            <person name="Bloem J."/>
            <person name="Labutti K."/>
            <person name="Salamov A."/>
            <person name="Andreopoulos B."/>
            <person name="Baker S."/>
            <person name="Barry K."/>
            <person name="Bills G."/>
            <person name="Bluhm B."/>
            <person name="Cannon C."/>
            <person name="Castanera R."/>
            <person name="Culley D."/>
            <person name="Daum C."/>
            <person name="Ezra D."/>
            <person name="Gonzalez J."/>
            <person name="Henrissat B."/>
            <person name="Kuo A."/>
            <person name="Liang C."/>
            <person name="Lipzen A."/>
            <person name="Lutzoni F."/>
            <person name="Magnuson J."/>
            <person name="Mondo S."/>
            <person name="Nolan M."/>
            <person name="Ohm R."/>
            <person name="Pangilinan J."/>
            <person name="Park H.-J."/>
            <person name="Ramirez L."/>
            <person name="Alfaro M."/>
            <person name="Sun H."/>
            <person name="Tritt A."/>
            <person name="Yoshinaga Y."/>
            <person name="Zwiers L.-H."/>
            <person name="Turgeon B."/>
            <person name="Goodwin S."/>
            <person name="Spatafora J."/>
            <person name="Crous P."/>
            <person name="Grigoriev I."/>
        </authorList>
    </citation>
    <scope>NUCLEOTIDE SEQUENCE</scope>
    <source>
        <strain evidence="1">CBS 116435</strain>
    </source>
</reference>
<dbReference type="Gene3D" id="2.60.120.10">
    <property type="entry name" value="Jelly Rolls"/>
    <property type="match status" value="1"/>
</dbReference>
<dbReference type="Proteomes" id="UP000799441">
    <property type="component" value="Unassembled WGS sequence"/>
</dbReference>
<name>A0A9P4QA26_9PEZI</name>
<dbReference type="EMBL" id="MU003784">
    <property type="protein sequence ID" value="KAF2722200.1"/>
    <property type="molecule type" value="Genomic_DNA"/>
</dbReference>
<keyword evidence="2" id="KW-1185">Reference proteome</keyword>
<protein>
    <recommendedName>
        <fullName evidence="3">Cupin type-1 domain-containing protein</fullName>
    </recommendedName>
</protein>
<dbReference type="PANTHER" id="PTHR36448">
    <property type="entry name" value="BLR7373 PROTEIN"/>
    <property type="match status" value="1"/>
</dbReference>
<gene>
    <name evidence="1" type="ORF">K431DRAFT_284146</name>
</gene>
<evidence type="ECO:0008006" key="3">
    <source>
        <dbReference type="Google" id="ProtNLM"/>
    </source>
</evidence>
<dbReference type="AlphaFoldDB" id="A0A9P4QA26"/>
<proteinExistence type="predicted"/>
<comment type="caution">
    <text evidence="1">The sequence shown here is derived from an EMBL/GenBank/DDBJ whole genome shotgun (WGS) entry which is preliminary data.</text>
</comment>
<dbReference type="InterPro" id="IPR047121">
    <property type="entry name" value="YjiB-like"/>
</dbReference>
<dbReference type="CDD" id="cd02219">
    <property type="entry name" value="cupin_YjlB-like"/>
    <property type="match status" value="1"/>
</dbReference>
<evidence type="ECO:0000313" key="1">
    <source>
        <dbReference type="EMBL" id="KAF2722200.1"/>
    </source>
</evidence>
<dbReference type="InterPro" id="IPR014710">
    <property type="entry name" value="RmlC-like_jellyroll"/>
</dbReference>
<evidence type="ECO:0000313" key="2">
    <source>
        <dbReference type="Proteomes" id="UP000799441"/>
    </source>
</evidence>
<dbReference type="PANTHER" id="PTHR36448:SF3">
    <property type="entry name" value="CUPIN TYPE-2 DOMAIN-CONTAINING PROTEIN"/>
    <property type="match status" value="1"/>
</dbReference>
<dbReference type="OrthoDB" id="2446447at2759"/>
<dbReference type="InterPro" id="IPR011051">
    <property type="entry name" value="RmlC_Cupin_sf"/>
</dbReference>